<dbReference type="InterPro" id="IPR050237">
    <property type="entry name" value="ATP-dep_AMP-bd_enzyme"/>
</dbReference>
<evidence type="ECO:0000313" key="5">
    <source>
        <dbReference type="Proteomes" id="UP000199360"/>
    </source>
</evidence>
<dbReference type="InterPro" id="IPR025110">
    <property type="entry name" value="AMP-bd_C"/>
</dbReference>
<protein>
    <submittedName>
        <fullName evidence="4">2,3-dihydroxybenzoate-AMP ligase</fullName>
    </submittedName>
</protein>
<dbReference type="Gene3D" id="3.30.300.30">
    <property type="match status" value="1"/>
</dbReference>
<dbReference type="STRING" id="745366.GA0070213_102125"/>
<dbReference type="Proteomes" id="UP000199360">
    <property type="component" value="Unassembled WGS sequence"/>
</dbReference>
<feature type="domain" description="AMP-dependent synthetase/ligase" evidence="2">
    <location>
        <begin position="35"/>
        <end position="392"/>
    </location>
</feature>
<feature type="domain" description="AMP-binding enzyme C-terminal" evidence="3">
    <location>
        <begin position="443"/>
        <end position="518"/>
    </location>
</feature>
<reference evidence="5" key="1">
    <citation type="submission" date="2016-06" db="EMBL/GenBank/DDBJ databases">
        <authorList>
            <person name="Varghese N."/>
            <person name="Submissions Spin"/>
        </authorList>
    </citation>
    <scope>NUCLEOTIDE SEQUENCE [LARGE SCALE GENOMIC DNA]</scope>
    <source>
        <strain evidence="5">DSM 45647</strain>
    </source>
</reference>
<gene>
    <name evidence="4" type="ORF">GA0070213_102125</name>
</gene>
<dbReference type="InterPro" id="IPR045851">
    <property type="entry name" value="AMP-bd_C_sf"/>
</dbReference>
<sequence length="530" mass="56144">MLDGCVGWPEDLAARYRAEGYWRGEVLGDLGRDLARSDPQRTALVAGERRVGYGELDRRADRLAAGLRERGIGRHDRVVVQLPNSVEFVVVCLALFRLGALPVLALPAHRRAEIGHLCAHTEAVAYLTVDQTQGFDLRKLAADVRAETPSLREVFVVGDPGEFTALAQVDADPVPLPRPDPGDVAFFLLSGGSTGVPKLIPRTHDDYAYQLRATAAAMGFGADGVYLAALPAAHNAAFGCPGVLGALRAGGTAVLAGSPSPDEAFRLVAREKVTLTTLMPAFLPLWTDLAPVLGADLSGLVVEVGGANLSPEVADRAVAELGIRLTHFFGMAEGPIACTRPDDPPERAAHTQGRPLSAADEFRVVDDTGEPVPAGEVGELVVGGPTTLRGYYRAADYNAHAFTPDGLLRTGDLVRWTPTGELVVVGRIKEVVNRGGEKVPAGEVEEHLLAHPGVREVAVLPVPDRVLGEKTCAVVVPHEGAPTLAELREFLTGRGLAGYKLPDRLQVRAALPYTGVGKVDKRALAAELTA</sequence>
<dbReference type="RefSeq" id="WP_091057132.1">
    <property type="nucleotide sequence ID" value="NZ_FMDM01000002.1"/>
</dbReference>
<dbReference type="InterPro" id="IPR020845">
    <property type="entry name" value="AMP-binding_CS"/>
</dbReference>
<dbReference type="InterPro" id="IPR000873">
    <property type="entry name" value="AMP-dep_synth/lig_dom"/>
</dbReference>
<dbReference type="Gene3D" id="2.30.38.10">
    <property type="entry name" value="Luciferase, Domain 3"/>
    <property type="match status" value="1"/>
</dbReference>
<evidence type="ECO:0000313" key="4">
    <source>
        <dbReference type="EMBL" id="SCG39578.1"/>
    </source>
</evidence>
<dbReference type="PANTHER" id="PTHR43767">
    <property type="entry name" value="LONG-CHAIN-FATTY-ACID--COA LIGASE"/>
    <property type="match status" value="1"/>
</dbReference>
<organism evidence="4 5">
    <name type="scientific">Micromonospora humi</name>
    <dbReference type="NCBI Taxonomy" id="745366"/>
    <lineage>
        <taxon>Bacteria</taxon>
        <taxon>Bacillati</taxon>
        <taxon>Actinomycetota</taxon>
        <taxon>Actinomycetes</taxon>
        <taxon>Micromonosporales</taxon>
        <taxon>Micromonosporaceae</taxon>
        <taxon>Micromonospora</taxon>
    </lineage>
</organism>
<proteinExistence type="predicted"/>
<evidence type="ECO:0000259" key="2">
    <source>
        <dbReference type="Pfam" id="PF00501"/>
    </source>
</evidence>
<dbReference type="Pfam" id="PF13193">
    <property type="entry name" value="AMP-binding_C"/>
    <property type="match status" value="1"/>
</dbReference>
<dbReference type="PANTHER" id="PTHR43767:SF1">
    <property type="entry name" value="NONRIBOSOMAL PEPTIDE SYNTHASE PES1 (EUROFUNG)-RELATED"/>
    <property type="match status" value="1"/>
</dbReference>
<dbReference type="PROSITE" id="PS00455">
    <property type="entry name" value="AMP_BINDING"/>
    <property type="match status" value="1"/>
</dbReference>
<dbReference type="Gene3D" id="3.40.50.980">
    <property type="match status" value="2"/>
</dbReference>
<dbReference type="SUPFAM" id="SSF56801">
    <property type="entry name" value="Acetyl-CoA synthetase-like"/>
    <property type="match status" value="1"/>
</dbReference>
<dbReference type="EMBL" id="FMDM01000002">
    <property type="protein sequence ID" value="SCG39578.1"/>
    <property type="molecule type" value="Genomic_DNA"/>
</dbReference>
<dbReference type="OrthoDB" id="9803968at2"/>
<dbReference type="AlphaFoldDB" id="A0A1C5H0R2"/>
<evidence type="ECO:0000256" key="1">
    <source>
        <dbReference type="ARBA" id="ARBA00022598"/>
    </source>
</evidence>
<keyword evidence="5" id="KW-1185">Reference proteome</keyword>
<dbReference type="Pfam" id="PF00501">
    <property type="entry name" value="AMP-binding"/>
    <property type="match status" value="1"/>
</dbReference>
<dbReference type="FunFam" id="2.30.38.10:FF:000003">
    <property type="entry name" value="Vibriobactin-specific 2,3-dihydroxybenzoate-AMP ligase"/>
    <property type="match status" value="1"/>
</dbReference>
<evidence type="ECO:0000259" key="3">
    <source>
        <dbReference type="Pfam" id="PF13193"/>
    </source>
</evidence>
<dbReference type="GO" id="GO:0016878">
    <property type="term" value="F:acid-thiol ligase activity"/>
    <property type="evidence" value="ECO:0007669"/>
    <property type="project" value="UniProtKB-ARBA"/>
</dbReference>
<name>A0A1C5H0R2_9ACTN</name>
<accession>A0A1C5H0R2</accession>
<keyword evidence="1 4" id="KW-0436">Ligase</keyword>